<proteinExistence type="predicted"/>
<dbReference type="Pfam" id="PF05929">
    <property type="entry name" value="Phage_GPO"/>
    <property type="match status" value="1"/>
</dbReference>
<dbReference type="AlphaFoldDB" id="A0A5S3Z9H3"/>
<reference evidence="3" key="2">
    <citation type="submission" date="2019-06" db="EMBL/GenBank/DDBJ databases">
        <title>Co-occurence of chitin degradation, pigmentation and bioactivity in marine Pseudoalteromonas.</title>
        <authorList>
            <person name="Sonnenschein E.C."/>
            <person name="Bech P.K."/>
        </authorList>
    </citation>
    <scope>NUCLEOTIDE SEQUENCE [LARGE SCALE GENOMIC DNA]</scope>
    <source>
        <strain evidence="3">S2897</strain>
    </source>
</reference>
<accession>A0A5S3Z9H3</accession>
<feature type="region of interest" description="Disordered" evidence="1">
    <location>
        <begin position="236"/>
        <end position="309"/>
    </location>
</feature>
<evidence type="ECO:0000313" key="2">
    <source>
        <dbReference type="EMBL" id="TMP88525.1"/>
    </source>
</evidence>
<feature type="region of interest" description="Disordered" evidence="1">
    <location>
        <begin position="173"/>
        <end position="194"/>
    </location>
</feature>
<evidence type="ECO:0000256" key="1">
    <source>
        <dbReference type="SAM" id="MobiDB-lite"/>
    </source>
</evidence>
<feature type="compositionally biased region" description="Basic and acidic residues" evidence="1">
    <location>
        <begin position="278"/>
        <end position="291"/>
    </location>
</feature>
<reference evidence="2 3" key="1">
    <citation type="submission" date="2017-12" db="EMBL/GenBank/DDBJ databases">
        <authorList>
            <person name="Paulsen S."/>
            <person name="Gram L.K."/>
        </authorList>
    </citation>
    <scope>NUCLEOTIDE SEQUENCE [LARGE SCALE GENOMIC DNA]</scope>
    <source>
        <strain evidence="2 3">S2897</strain>
    </source>
</reference>
<gene>
    <name evidence="2" type="ORF">CWC05_03590</name>
</gene>
<dbReference type="EMBL" id="PNCG01000002">
    <property type="protein sequence ID" value="TMP88525.1"/>
    <property type="molecule type" value="Genomic_DNA"/>
</dbReference>
<organism evidence="2 3">
    <name type="scientific">Pseudoalteromonas ruthenica</name>
    <dbReference type="NCBI Taxonomy" id="151081"/>
    <lineage>
        <taxon>Bacteria</taxon>
        <taxon>Pseudomonadati</taxon>
        <taxon>Pseudomonadota</taxon>
        <taxon>Gammaproteobacteria</taxon>
        <taxon>Alteromonadales</taxon>
        <taxon>Pseudoalteromonadaceae</taxon>
        <taxon>Pseudoalteromonas</taxon>
    </lineage>
</organism>
<evidence type="ECO:0000313" key="3">
    <source>
        <dbReference type="Proteomes" id="UP000305874"/>
    </source>
</evidence>
<name>A0A5S3Z9H3_9GAMM</name>
<sequence>MPQNSQLRTKPLSIAAEGLTVDGREISEQDILDIVETYNPKMYGARINLDHERDWSGWAAKNLSNVDIPGMLGDVLSVFAKKNNDGVLCLYAVLAPNASFVQLNQADQAVYFSIEINRNFRGTDKTYLVGLAVTDYPASCYTDRVKFSKEQNKDQVSEGADKDVTPITVNFQLEEPEQPSADTPGFFKKLFSTKDDPDMKKEDLAQAMKDALGEPLLNLSTQIKTLSDKTDKLEKHFAQQGDEEGAEDEPGDKEENTEFAQVKQELASTKQALADLNSKLEKLSAEEHSDTTDSEEDPEGDNAQYANLL</sequence>
<feature type="compositionally biased region" description="Acidic residues" evidence="1">
    <location>
        <begin position="241"/>
        <end position="257"/>
    </location>
</feature>
<dbReference type="InterPro" id="IPR009228">
    <property type="entry name" value="Capsid_scaffold_GpO"/>
</dbReference>
<dbReference type="Proteomes" id="UP000305874">
    <property type="component" value="Unassembled WGS sequence"/>
</dbReference>
<protein>
    <submittedName>
        <fullName evidence="2">Phage capsid protein</fullName>
    </submittedName>
</protein>
<comment type="caution">
    <text evidence="2">The sequence shown here is derived from an EMBL/GenBank/DDBJ whole genome shotgun (WGS) entry which is preliminary data.</text>
</comment>
<dbReference type="RefSeq" id="WP_138547396.1">
    <property type="nucleotide sequence ID" value="NZ_PNCG01000002.1"/>
</dbReference>